<dbReference type="InterPro" id="IPR013216">
    <property type="entry name" value="Methyltransf_11"/>
</dbReference>
<feature type="domain" description="Methyltransferase type 11" evidence="1">
    <location>
        <begin position="64"/>
        <end position="162"/>
    </location>
</feature>
<dbReference type="PANTHER" id="PTHR43591:SF24">
    <property type="entry name" value="2-METHOXY-6-POLYPRENYL-1,4-BENZOQUINOL METHYLASE, MITOCHONDRIAL"/>
    <property type="match status" value="1"/>
</dbReference>
<dbReference type="EMBL" id="JASVEJ010000022">
    <property type="protein sequence ID" value="MDL5056966.1"/>
    <property type="molecule type" value="Genomic_DNA"/>
</dbReference>
<dbReference type="Proteomes" id="UP001230986">
    <property type="component" value="Unassembled WGS sequence"/>
</dbReference>
<dbReference type="RefSeq" id="WP_286004354.1">
    <property type="nucleotide sequence ID" value="NZ_JASVEJ010000022.1"/>
</dbReference>
<dbReference type="PANTHER" id="PTHR43591">
    <property type="entry name" value="METHYLTRANSFERASE"/>
    <property type="match status" value="1"/>
</dbReference>
<evidence type="ECO:0000313" key="2">
    <source>
        <dbReference type="EMBL" id="MDL5056966.1"/>
    </source>
</evidence>
<dbReference type="CDD" id="cd02440">
    <property type="entry name" value="AdoMet_MTases"/>
    <property type="match status" value="1"/>
</dbReference>
<evidence type="ECO:0000313" key="3">
    <source>
        <dbReference type="Proteomes" id="UP001230986"/>
    </source>
</evidence>
<gene>
    <name evidence="2" type="ORF">QQ055_05740</name>
</gene>
<proteinExistence type="predicted"/>
<accession>A0ABT7LY74</accession>
<keyword evidence="3" id="KW-1185">Reference proteome</keyword>
<keyword evidence="2" id="KW-0808">Transferase</keyword>
<dbReference type="GO" id="GO:0008168">
    <property type="term" value="F:methyltransferase activity"/>
    <property type="evidence" value="ECO:0007669"/>
    <property type="project" value="UniProtKB-KW"/>
</dbReference>
<dbReference type="GO" id="GO:0032259">
    <property type="term" value="P:methylation"/>
    <property type="evidence" value="ECO:0007669"/>
    <property type="project" value="UniProtKB-KW"/>
</dbReference>
<dbReference type="Gene3D" id="3.40.50.150">
    <property type="entry name" value="Vaccinia Virus protein VP39"/>
    <property type="match status" value="1"/>
</dbReference>
<keyword evidence="2" id="KW-0489">Methyltransferase</keyword>
<sequence length="299" mass="34255">MPYSTYEESVMWLRSQPQYSEFVRSCYLDQDNLLAARRFLSSEEFSEIIKILGLVKPGRHLKILDLGCGNGIASYAFSTFNHAVYAVDPDPSREVGLEATRRLSNSSNNGLILTFNASAESLPFSDNFFDIVYERQALHHFSDLNKGLTEVSRVLKPGGFLLATREHVVNDEQQLRDFLQNHLLHQMHGGENAYRLDEYLLAFRKANLKISRYWGCFDTVINHYPTSNLDIRSWFIQALENKFGKIGASYIAKVPLLETLYRRALSQSNQSPGRLYSFLCVKPKGKKLNENSLRWANIL</sequence>
<evidence type="ECO:0000259" key="1">
    <source>
        <dbReference type="Pfam" id="PF08241"/>
    </source>
</evidence>
<dbReference type="SUPFAM" id="SSF53335">
    <property type="entry name" value="S-adenosyl-L-methionine-dependent methyltransferases"/>
    <property type="match status" value="1"/>
</dbReference>
<name>A0ABT7LY74_9CYAN</name>
<organism evidence="2 3">
    <name type="scientific">Geitlerinema calcuttense NRMC-F 0142</name>
    <dbReference type="NCBI Taxonomy" id="2922238"/>
    <lineage>
        <taxon>Bacteria</taxon>
        <taxon>Bacillati</taxon>
        <taxon>Cyanobacteriota</taxon>
        <taxon>Cyanophyceae</taxon>
        <taxon>Geitlerinematales</taxon>
        <taxon>Geitlerinemataceae</taxon>
        <taxon>Geitlerinema</taxon>
    </lineage>
</organism>
<protein>
    <submittedName>
        <fullName evidence="2">Class I SAM-dependent methyltransferase</fullName>
    </submittedName>
</protein>
<dbReference type="Pfam" id="PF08241">
    <property type="entry name" value="Methyltransf_11"/>
    <property type="match status" value="1"/>
</dbReference>
<reference evidence="2 3" key="1">
    <citation type="submission" date="2023-06" db="EMBL/GenBank/DDBJ databases">
        <title>Whole genome sequence of Oscillatoria calcuttensis NRMC-F 0142.</title>
        <authorList>
            <person name="Shakena Fathima T."/>
            <person name="Muralitharan G."/>
            <person name="Thajuddin N."/>
        </authorList>
    </citation>
    <scope>NUCLEOTIDE SEQUENCE [LARGE SCALE GENOMIC DNA]</scope>
    <source>
        <strain evidence="2 3">NRMC-F 0142</strain>
    </source>
</reference>
<comment type="caution">
    <text evidence="2">The sequence shown here is derived from an EMBL/GenBank/DDBJ whole genome shotgun (WGS) entry which is preliminary data.</text>
</comment>
<dbReference type="InterPro" id="IPR029063">
    <property type="entry name" value="SAM-dependent_MTases_sf"/>
</dbReference>